<sequence>MGTAISCGAPGFCTIAMRTRARCGHSGCFAISVRTSAFAGRRAARRTTSSSVKRGLASRLRMTSGCGSRSRASKAARVGRRASARRSPSVSARPALDVATSRSSGAGEAGCASGRRALRRRRRESGSRAWEDASSRSCSTRSESAGSTRTGTTAPSTSRARGLACSASRQRSSSARATEGRSARSTSLRRNATRSRSSFKDETARLHRPASASTPSIYIAGVPAWSTCQAVCATQRARGGYPAPRHEGTAEADPRLLTRTVEPIPVSKGRSRMSEKVSFPAKDGSSATGEIVWPKQGGKSPAVVLIQEWWGVNDHIRSLLDRLAAAGFIALAPDLYHGKTTKDATEANRLMTELDKPRALEEIAAAARFLSAHERSTGKVGVIGFCMGGALSFAAAATIPELAAAVPFYGVPSPAPDYTRVKAPILAHFAARDGWATPAAAEAIQKELAAHGQSMELHVYDADHAFANDTRPEVYAPEAAKLAWERSIAFLKQHLA</sequence>
<feature type="compositionally biased region" description="Low complexity" evidence="1">
    <location>
        <begin position="135"/>
        <end position="148"/>
    </location>
</feature>
<dbReference type="InterPro" id="IPR029058">
    <property type="entry name" value="AB_hydrolase_fold"/>
</dbReference>
<feature type="compositionally biased region" description="Basic residues" evidence="1">
    <location>
        <begin position="71"/>
        <end position="84"/>
    </location>
</feature>
<feature type="domain" description="Dienelactone hydrolase" evidence="2">
    <location>
        <begin position="292"/>
        <end position="495"/>
    </location>
</feature>
<proteinExistence type="predicted"/>
<feature type="compositionally biased region" description="Polar residues" evidence="1">
    <location>
        <begin position="149"/>
        <end position="159"/>
    </location>
</feature>
<dbReference type="STRING" id="448385.sce0062"/>
<feature type="compositionally biased region" description="Low complexity" evidence="1">
    <location>
        <begin position="166"/>
        <end position="177"/>
    </location>
</feature>
<dbReference type="GO" id="GO:0008806">
    <property type="term" value="F:carboxymethylenebutenolidase activity"/>
    <property type="evidence" value="ECO:0007669"/>
    <property type="project" value="UniProtKB-EC"/>
</dbReference>
<evidence type="ECO:0000313" key="4">
    <source>
        <dbReference type="Proteomes" id="UP000002139"/>
    </source>
</evidence>
<dbReference type="PANTHER" id="PTHR46623">
    <property type="entry name" value="CARBOXYMETHYLENEBUTENOLIDASE-RELATED"/>
    <property type="match status" value="1"/>
</dbReference>
<dbReference type="Pfam" id="PF01738">
    <property type="entry name" value="DLH"/>
    <property type="match status" value="1"/>
</dbReference>
<dbReference type="HOGENOM" id="CLU_549683_0_0_7"/>
<evidence type="ECO:0000259" key="2">
    <source>
        <dbReference type="Pfam" id="PF01738"/>
    </source>
</evidence>
<feature type="compositionally biased region" description="Low complexity" evidence="1">
    <location>
        <begin position="85"/>
        <end position="115"/>
    </location>
</feature>
<dbReference type="EC" id="3.1.1.45" evidence="3"/>
<evidence type="ECO:0000313" key="3">
    <source>
        <dbReference type="EMBL" id="CAN90218.1"/>
    </source>
</evidence>
<feature type="region of interest" description="Disordered" evidence="1">
    <location>
        <begin position="46"/>
        <end position="211"/>
    </location>
</feature>
<dbReference type="Gene3D" id="3.40.50.1820">
    <property type="entry name" value="alpha/beta hydrolase"/>
    <property type="match status" value="1"/>
</dbReference>
<name>A9GL30_SORC5</name>
<feature type="compositionally biased region" description="Polar residues" evidence="1">
    <location>
        <begin position="183"/>
        <end position="196"/>
    </location>
</feature>
<dbReference type="PANTHER" id="PTHR46623:SF6">
    <property type="entry name" value="ALPHA_BETA-HYDROLASES SUPERFAMILY PROTEIN"/>
    <property type="match status" value="1"/>
</dbReference>
<dbReference type="eggNOG" id="COG0412">
    <property type="taxonomic scope" value="Bacteria"/>
</dbReference>
<dbReference type="InterPro" id="IPR002925">
    <property type="entry name" value="Dienelactn_hydro"/>
</dbReference>
<keyword evidence="4" id="KW-1185">Reference proteome</keyword>
<dbReference type="Proteomes" id="UP000002139">
    <property type="component" value="Chromosome"/>
</dbReference>
<organism evidence="3 4">
    <name type="scientific">Sorangium cellulosum (strain So ce56)</name>
    <name type="common">Polyangium cellulosum (strain So ce56)</name>
    <dbReference type="NCBI Taxonomy" id="448385"/>
    <lineage>
        <taxon>Bacteria</taxon>
        <taxon>Pseudomonadati</taxon>
        <taxon>Myxococcota</taxon>
        <taxon>Polyangia</taxon>
        <taxon>Polyangiales</taxon>
        <taxon>Polyangiaceae</taxon>
        <taxon>Sorangium</taxon>
    </lineage>
</organism>
<dbReference type="EMBL" id="AM746676">
    <property type="protein sequence ID" value="CAN90218.1"/>
    <property type="molecule type" value="Genomic_DNA"/>
</dbReference>
<dbReference type="KEGG" id="scl:sce0062"/>
<accession>A9GL30</accession>
<dbReference type="SUPFAM" id="SSF53474">
    <property type="entry name" value="alpha/beta-Hydrolases"/>
    <property type="match status" value="1"/>
</dbReference>
<keyword evidence="3" id="KW-0378">Hydrolase</keyword>
<protein>
    <submittedName>
        <fullName evidence="3">Carboxymethylenebutenolidase</fullName>
        <ecNumber evidence="3">3.1.1.45</ecNumber>
    </submittedName>
</protein>
<evidence type="ECO:0000256" key="1">
    <source>
        <dbReference type="SAM" id="MobiDB-lite"/>
    </source>
</evidence>
<gene>
    <name evidence="3" type="primary">dlhH1</name>
    <name evidence="3" type="ordered locus">sce0062</name>
</gene>
<feature type="compositionally biased region" description="Basic and acidic residues" evidence="1">
    <location>
        <begin position="124"/>
        <end position="134"/>
    </location>
</feature>
<dbReference type="InterPro" id="IPR051049">
    <property type="entry name" value="Dienelactone_hydrolase-like"/>
</dbReference>
<dbReference type="AlphaFoldDB" id="A9GL30"/>
<reference evidence="3 4" key="1">
    <citation type="journal article" date="2007" name="Nat. Biotechnol.">
        <title>Complete genome sequence of the myxobacterium Sorangium cellulosum.</title>
        <authorList>
            <person name="Schneiker S."/>
            <person name="Perlova O."/>
            <person name="Kaiser O."/>
            <person name="Gerth K."/>
            <person name="Alici A."/>
            <person name="Altmeyer M.O."/>
            <person name="Bartels D."/>
            <person name="Bekel T."/>
            <person name="Beyer S."/>
            <person name="Bode E."/>
            <person name="Bode H.B."/>
            <person name="Bolten C.J."/>
            <person name="Choudhuri J.V."/>
            <person name="Doss S."/>
            <person name="Elnakady Y.A."/>
            <person name="Frank B."/>
            <person name="Gaigalat L."/>
            <person name="Goesmann A."/>
            <person name="Groeger C."/>
            <person name="Gross F."/>
            <person name="Jelsbak L."/>
            <person name="Jelsbak L."/>
            <person name="Kalinowski J."/>
            <person name="Kegler C."/>
            <person name="Knauber T."/>
            <person name="Konietzny S."/>
            <person name="Kopp M."/>
            <person name="Krause L."/>
            <person name="Krug D."/>
            <person name="Linke B."/>
            <person name="Mahmud T."/>
            <person name="Martinez-Arias R."/>
            <person name="McHardy A.C."/>
            <person name="Merai M."/>
            <person name="Meyer F."/>
            <person name="Mormann S."/>
            <person name="Munoz-Dorado J."/>
            <person name="Perez J."/>
            <person name="Pradella S."/>
            <person name="Rachid S."/>
            <person name="Raddatz G."/>
            <person name="Rosenau F."/>
            <person name="Rueckert C."/>
            <person name="Sasse F."/>
            <person name="Scharfe M."/>
            <person name="Schuster S.C."/>
            <person name="Suen G."/>
            <person name="Treuner-Lange A."/>
            <person name="Velicer G.J."/>
            <person name="Vorholter F.-J."/>
            <person name="Weissman K.J."/>
            <person name="Welch R.D."/>
            <person name="Wenzel S.C."/>
            <person name="Whitworth D.E."/>
            <person name="Wilhelm S."/>
            <person name="Wittmann C."/>
            <person name="Bloecker H."/>
            <person name="Puehler A."/>
            <person name="Mueller R."/>
        </authorList>
    </citation>
    <scope>NUCLEOTIDE SEQUENCE [LARGE SCALE GENOMIC DNA]</scope>
    <source>
        <strain evidence="4">So ce56</strain>
    </source>
</reference>